<dbReference type="EMBL" id="JAIXMP010000001">
    <property type="protein sequence ID" value="KAI9278597.1"/>
    <property type="molecule type" value="Genomic_DNA"/>
</dbReference>
<sequence length="74" mass="8980">MPYLLLFIIFLINEVIKGKRKKNRMCRKKVESSKKPALFFRMTKWSRKFKIGHKLTRKKKVQVFVIRDPIVKCI</sequence>
<gene>
    <name evidence="2" type="ORF">BDA99DRAFT_10597</name>
</gene>
<reference evidence="2" key="1">
    <citation type="journal article" date="2022" name="IScience">
        <title>Evolution of zygomycete secretomes and the origins of terrestrial fungal ecologies.</title>
        <authorList>
            <person name="Chang Y."/>
            <person name="Wang Y."/>
            <person name="Mondo S."/>
            <person name="Ahrendt S."/>
            <person name="Andreopoulos W."/>
            <person name="Barry K."/>
            <person name="Beard J."/>
            <person name="Benny G.L."/>
            <person name="Blankenship S."/>
            <person name="Bonito G."/>
            <person name="Cuomo C."/>
            <person name="Desiro A."/>
            <person name="Gervers K.A."/>
            <person name="Hundley H."/>
            <person name="Kuo A."/>
            <person name="LaButti K."/>
            <person name="Lang B.F."/>
            <person name="Lipzen A."/>
            <person name="O'Donnell K."/>
            <person name="Pangilinan J."/>
            <person name="Reynolds N."/>
            <person name="Sandor L."/>
            <person name="Smith M.E."/>
            <person name="Tsang A."/>
            <person name="Grigoriev I.V."/>
            <person name="Stajich J.E."/>
            <person name="Spatafora J.W."/>
        </authorList>
    </citation>
    <scope>NUCLEOTIDE SEQUENCE</scope>
    <source>
        <strain evidence="2">RSA 2281</strain>
    </source>
</reference>
<comment type="caution">
    <text evidence="2">The sequence shown here is derived from an EMBL/GenBank/DDBJ whole genome shotgun (WGS) entry which is preliminary data.</text>
</comment>
<accession>A0AAD5KZQ8</accession>
<keyword evidence="1" id="KW-0732">Signal</keyword>
<feature type="chain" id="PRO_5041913247" evidence="1">
    <location>
        <begin position="19"/>
        <end position="74"/>
    </location>
</feature>
<dbReference type="Proteomes" id="UP001209540">
    <property type="component" value="Unassembled WGS sequence"/>
</dbReference>
<keyword evidence="3" id="KW-1185">Reference proteome</keyword>
<protein>
    <submittedName>
        <fullName evidence="2">Uncharacterized protein</fullName>
    </submittedName>
</protein>
<evidence type="ECO:0000256" key="1">
    <source>
        <dbReference type="SAM" id="SignalP"/>
    </source>
</evidence>
<reference evidence="2" key="2">
    <citation type="submission" date="2023-02" db="EMBL/GenBank/DDBJ databases">
        <authorList>
            <consortium name="DOE Joint Genome Institute"/>
            <person name="Mondo S.J."/>
            <person name="Chang Y."/>
            <person name="Wang Y."/>
            <person name="Ahrendt S."/>
            <person name="Andreopoulos W."/>
            <person name="Barry K."/>
            <person name="Beard J."/>
            <person name="Benny G.L."/>
            <person name="Blankenship S."/>
            <person name="Bonito G."/>
            <person name="Cuomo C."/>
            <person name="Desiro A."/>
            <person name="Gervers K.A."/>
            <person name="Hundley H."/>
            <person name="Kuo A."/>
            <person name="LaButti K."/>
            <person name="Lang B.F."/>
            <person name="Lipzen A."/>
            <person name="O'Donnell K."/>
            <person name="Pangilinan J."/>
            <person name="Reynolds N."/>
            <person name="Sandor L."/>
            <person name="Smith M.W."/>
            <person name="Tsang A."/>
            <person name="Grigoriev I.V."/>
            <person name="Stajich J.E."/>
            <person name="Spatafora J.W."/>
        </authorList>
    </citation>
    <scope>NUCLEOTIDE SEQUENCE</scope>
    <source>
        <strain evidence="2">RSA 2281</strain>
    </source>
</reference>
<evidence type="ECO:0000313" key="2">
    <source>
        <dbReference type="EMBL" id="KAI9278597.1"/>
    </source>
</evidence>
<dbReference type="AlphaFoldDB" id="A0AAD5KZQ8"/>
<feature type="signal peptide" evidence="1">
    <location>
        <begin position="1"/>
        <end position="18"/>
    </location>
</feature>
<proteinExistence type="predicted"/>
<organism evidence="2 3">
    <name type="scientific">Phascolomyces articulosus</name>
    <dbReference type="NCBI Taxonomy" id="60185"/>
    <lineage>
        <taxon>Eukaryota</taxon>
        <taxon>Fungi</taxon>
        <taxon>Fungi incertae sedis</taxon>
        <taxon>Mucoromycota</taxon>
        <taxon>Mucoromycotina</taxon>
        <taxon>Mucoromycetes</taxon>
        <taxon>Mucorales</taxon>
        <taxon>Lichtheimiaceae</taxon>
        <taxon>Phascolomyces</taxon>
    </lineage>
</organism>
<evidence type="ECO:0000313" key="3">
    <source>
        <dbReference type="Proteomes" id="UP001209540"/>
    </source>
</evidence>
<name>A0AAD5KZQ8_9FUNG</name>